<protein>
    <submittedName>
        <fullName evidence="1">Uncharacterized protein</fullName>
    </submittedName>
</protein>
<sequence>MTMYRNTNRADFVHVRLGLDEPPEQMLCMCRTMSEHMSMIQDKFADSMSLVPKMVDGYMNQIPYRSVEPVTIVSQTANLEIELRMNSDQSKRIFQIMSKGGFGDIVRCIFMLKADSVRYSVLCVILAQCIDLPTPIYEITSTPNILVSEILMDGSLVYIDTLAMNGHVVKQTLRIKIPTIDLMYMGGSLFASKDGNMIRIRKGHRHERECDLRDDLYKLAHSSMVIARNPTECASKTRPNSMDILYAFSTRGVIVVFGAGRFQELYQMKRGYMLYAKCKSEDIIVQTNAAMSSMGVSCHISVINILASSDVRLYHDRMDKVIGKSPVMMTYIGRTRETPRSWYRPSPSRHVWKGVDESTYPIMSSMAMVANTVISTSEYLVWMHLPMGFCKVLNERIDSYADVIADISPINPPIPLVMFFVFTST</sequence>
<dbReference type="Proteomes" id="UP000813444">
    <property type="component" value="Unassembled WGS sequence"/>
</dbReference>
<gene>
    <name evidence="1" type="ORF">B0I35DRAFT_415473</name>
</gene>
<name>A0A8K0SA41_9HYPO</name>
<dbReference type="AlphaFoldDB" id="A0A8K0SA41"/>
<organism evidence="1 2">
    <name type="scientific">Stachybotrys elegans</name>
    <dbReference type="NCBI Taxonomy" id="80388"/>
    <lineage>
        <taxon>Eukaryota</taxon>
        <taxon>Fungi</taxon>
        <taxon>Dikarya</taxon>
        <taxon>Ascomycota</taxon>
        <taxon>Pezizomycotina</taxon>
        <taxon>Sordariomycetes</taxon>
        <taxon>Hypocreomycetidae</taxon>
        <taxon>Hypocreales</taxon>
        <taxon>Stachybotryaceae</taxon>
        <taxon>Stachybotrys</taxon>
    </lineage>
</organism>
<dbReference type="EMBL" id="JAGPNK010000044">
    <property type="protein sequence ID" value="KAH7302968.1"/>
    <property type="molecule type" value="Genomic_DNA"/>
</dbReference>
<proteinExistence type="predicted"/>
<reference evidence="1" key="1">
    <citation type="journal article" date="2021" name="Nat. Commun.">
        <title>Genetic determinants of endophytism in the Arabidopsis root mycobiome.</title>
        <authorList>
            <person name="Mesny F."/>
            <person name="Miyauchi S."/>
            <person name="Thiergart T."/>
            <person name="Pickel B."/>
            <person name="Atanasova L."/>
            <person name="Karlsson M."/>
            <person name="Huettel B."/>
            <person name="Barry K.W."/>
            <person name="Haridas S."/>
            <person name="Chen C."/>
            <person name="Bauer D."/>
            <person name="Andreopoulos W."/>
            <person name="Pangilinan J."/>
            <person name="LaButti K."/>
            <person name="Riley R."/>
            <person name="Lipzen A."/>
            <person name="Clum A."/>
            <person name="Drula E."/>
            <person name="Henrissat B."/>
            <person name="Kohler A."/>
            <person name="Grigoriev I.V."/>
            <person name="Martin F.M."/>
            <person name="Hacquard S."/>
        </authorList>
    </citation>
    <scope>NUCLEOTIDE SEQUENCE</scope>
    <source>
        <strain evidence="1">MPI-CAGE-CH-0235</strain>
    </source>
</reference>
<evidence type="ECO:0000313" key="1">
    <source>
        <dbReference type="EMBL" id="KAH7302968.1"/>
    </source>
</evidence>
<evidence type="ECO:0000313" key="2">
    <source>
        <dbReference type="Proteomes" id="UP000813444"/>
    </source>
</evidence>
<accession>A0A8K0SA41</accession>
<dbReference type="OrthoDB" id="4779100at2759"/>
<comment type="caution">
    <text evidence="1">The sequence shown here is derived from an EMBL/GenBank/DDBJ whole genome shotgun (WGS) entry which is preliminary data.</text>
</comment>
<keyword evidence="2" id="KW-1185">Reference proteome</keyword>